<keyword evidence="3" id="KW-1185">Reference proteome</keyword>
<evidence type="ECO:0008006" key="4">
    <source>
        <dbReference type="Google" id="ProtNLM"/>
    </source>
</evidence>
<keyword evidence="1" id="KW-0472">Membrane</keyword>
<dbReference type="InterPro" id="IPR015943">
    <property type="entry name" value="WD40/YVTN_repeat-like_dom_sf"/>
</dbReference>
<proteinExistence type="predicted"/>
<dbReference type="InterPro" id="IPR011045">
    <property type="entry name" value="N2O_reductase_N"/>
</dbReference>
<accession>A0A8J3IKZ3</accession>
<dbReference type="InterPro" id="IPR051200">
    <property type="entry name" value="Host-pathogen_enzymatic-act"/>
</dbReference>
<organism evidence="2 3">
    <name type="scientific">Reticulibacter mediterranei</name>
    <dbReference type="NCBI Taxonomy" id="2778369"/>
    <lineage>
        <taxon>Bacteria</taxon>
        <taxon>Bacillati</taxon>
        <taxon>Chloroflexota</taxon>
        <taxon>Ktedonobacteria</taxon>
        <taxon>Ktedonobacterales</taxon>
        <taxon>Reticulibacteraceae</taxon>
        <taxon>Reticulibacter</taxon>
    </lineage>
</organism>
<evidence type="ECO:0000313" key="2">
    <source>
        <dbReference type="EMBL" id="GHO93409.1"/>
    </source>
</evidence>
<dbReference type="PANTHER" id="PTHR47197:SF3">
    <property type="entry name" value="DIHYDRO-HEME D1 DEHYDROGENASE"/>
    <property type="match status" value="1"/>
</dbReference>
<sequence>MLYWWRTIQMLLVACWLCFLFTTPVKADGGAPNLAYIAGSSAGVSIIDIVEQKITGTVALAGEPHMILLSLDGSILYVTQPRISRVTFLATATKQAICTVDLAGNSSLLALDSRAHLLYVAGNYASQVVVLDAMNCKQKYTLQTNSGVYGLALAGGEGTSSGSQEIWVAGATALSAFDGAGKLLITVPISEGPEYLSAPPGNTLYVTTRSGMVRAVDRQTRRLLPFSLHGGAFGPMDFDETTGEVYIPDKREHQIDVVAPINTATAQQSPTRIIHLNGSPQSIAVTSDGQFGFAALDNGDVVALDIPGRQVMRTFHVGGSPHFIITGLYPSLLHFTPQQRNQLSFLDDLVHYGSVVVLLLIVIILVLREQLRKK</sequence>
<dbReference type="Gene3D" id="2.130.10.10">
    <property type="entry name" value="YVTN repeat-like/Quinoprotein amine dehydrogenase"/>
    <property type="match status" value="1"/>
</dbReference>
<evidence type="ECO:0000313" key="3">
    <source>
        <dbReference type="Proteomes" id="UP000597444"/>
    </source>
</evidence>
<comment type="caution">
    <text evidence="2">The sequence shown here is derived from an EMBL/GenBank/DDBJ whole genome shotgun (WGS) entry which is preliminary data.</text>
</comment>
<dbReference type="RefSeq" id="WP_220204192.1">
    <property type="nucleotide sequence ID" value="NZ_BNJK01000001.1"/>
</dbReference>
<protein>
    <recommendedName>
        <fullName evidence="4">YncE family protein</fullName>
    </recommendedName>
</protein>
<dbReference type="EMBL" id="BNJK01000001">
    <property type="protein sequence ID" value="GHO93409.1"/>
    <property type="molecule type" value="Genomic_DNA"/>
</dbReference>
<keyword evidence="1" id="KW-0812">Transmembrane</keyword>
<reference evidence="2" key="1">
    <citation type="submission" date="2020-10" db="EMBL/GenBank/DDBJ databases">
        <title>Taxonomic study of unclassified bacteria belonging to the class Ktedonobacteria.</title>
        <authorList>
            <person name="Yabe S."/>
            <person name="Wang C.M."/>
            <person name="Zheng Y."/>
            <person name="Sakai Y."/>
            <person name="Cavaletti L."/>
            <person name="Monciardini P."/>
            <person name="Donadio S."/>
        </authorList>
    </citation>
    <scope>NUCLEOTIDE SEQUENCE</scope>
    <source>
        <strain evidence="2">ID150040</strain>
    </source>
</reference>
<evidence type="ECO:0000256" key="1">
    <source>
        <dbReference type="SAM" id="Phobius"/>
    </source>
</evidence>
<dbReference type="Proteomes" id="UP000597444">
    <property type="component" value="Unassembled WGS sequence"/>
</dbReference>
<keyword evidence="1" id="KW-1133">Transmembrane helix</keyword>
<dbReference type="PANTHER" id="PTHR47197">
    <property type="entry name" value="PROTEIN NIRF"/>
    <property type="match status" value="1"/>
</dbReference>
<name>A0A8J3IKZ3_9CHLR</name>
<dbReference type="SUPFAM" id="SSF50974">
    <property type="entry name" value="Nitrous oxide reductase, N-terminal domain"/>
    <property type="match status" value="1"/>
</dbReference>
<gene>
    <name evidence="2" type="ORF">KSF_034570</name>
</gene>
<dbReference type="AlphaFoldDB" id="A0A8J3IKZ3"/>
<feature type="transmembrane region" description="Helical" evidence="1">
    <location>
        <begin position="349"/>
        <end position="367"/>
    </location>
</feature>